<name>A0A2T5P906_9PSED</name>
<proteinExistence type="inferred from homology"/>
<dbReference type="InterPro" id="IPR012334">
    <property type="entry name" value="Pectin_lyas_fold"/>
</dbReference>
<dbReference type="InterPro" id="IPR011050">
    <property type="entry name" value="Pectin_lyase_fold/virulence"/>
</dbReference>
<evidence type="ECO:0000256" key="5">
    <source>
        <dbReference type="ARBA" id="ARBA00022841"/>
    </source>
</evidence>
<dbReference type="PROSITE" id="PS51257">
    <property type="entry name" value="PROKAR_LIPOPROTEIN"/>
    <property type="match status" value="1"/>
</dbReference>
<dbReference type="GO" id="GO:0016853">
    <property type="term" value="F:isomerase activity"/>
    <property type="evidence" value="ECO:0007669"/>
    <property type="project" value="UniProtKB-KW"/>
</dbReference>
<evidence type="ECO:0000313" key="9">
    <source>
        <dbReference type="EMBL" id="PTU74220.1"/>
    </source>
</evidence>
<comment type="pathway">
    <text evidence="2">Glycan biosynthesis; alginate biosynthesis.</text>
</comment>
<evidence type="ECO:0000256" key="2">
    <source>
        <dbReference type="ARBA" id="ARBA00005182"/>
    </source>
</evidence>
<evidence type="ECO:0000256" key="3">
    <source>
        <dbReference type="ARBA" id="ARBA00010085"/>
    </source>
</evidence>
<dbReference type="InterPro" id="IPR039448">
    <property type="entry name" value="Beta_helix"/>
</dbReference>
<evidence type="ECO:0000256" key="6">
    <source>
        <dbReference type="ARBA" id="ARBA00023235"/>
    </source>
</evidence>
<feature type="signal peptide" evidence="7">
    <location>
        <begin position="1"/>
        <end position="21"/>
    </location>
</feature>
<dbReference type="RefSeq" id="WP_108107328.1">
    <property type="nucleotide sequence ID" value="NZ_QASN01000018.1"/>
</dbReference>
<evidence type="ECO:0000256" key="4">
    <source>
        <dbReference type="ARBA" id="ARBA00012124"/>
    </source>
</evidence>
<accession>A0A2T5P906</accession>
<feature type="chain" id="PRO_5015755307" description="mannuronan 5-epimerase" evidence="7">
    <location>
        <begin position="22"/>
        <end position="505"/>
    </location>
</feature>
<dbReference type="EC" id="5.1.3.37" evidence="4"/>
<dbReference type="InterPro" id="IPR006626">
    <property type="entry name" value="PbH1"/>
</dbReference>
<dbReference type="UniPathway" id="UPA00286"/>
<sequence length="505" mass="53081">MRAFPSWQVLTLLAGISGGLACAPAAAEAVAVQGLQQPWIGAVSGDSHRSEIDQLLASSASLTGAAELRGQGPSGRASARLETMFSSQAGSWPFEPFVKNSDLFRQIANYQAQHPRILEVRGGSITLEQLVTAVGNAQVLRSHKDGYLLSYPLLIAPNAELRLDGSRLYLNSHSGAALINQGRLVLNNAHLESWSGDNASDENAYRSFVMAWAGSTTLIEGSTLTRLGHNSHLSRGLTTGRSDQQGPGVAPARLLVSKSRFSDMANGIELRQSLAVIEDSQFLDLQLYAVDILDSRATLTDNHVDGVRTNSGFRVRGQGHSALRRNSVLGTAKSGLETSHFEGVLVANNNTFGNNGSNGIQLRQLGAGSLVLLADNLISNSGRTGIDADVFGQLLISGNSIGNSPEYGLYLRNAAAGEGRAVVVGNRFSAIGMSMVKSEGVGRLVLGNNQFKTRAGRQTVLAGDLLPAQSSVMDATVSRPCFVEVRIGGGGTQEAAGTLDCGSGS</sequence>
<gene>
    <name evidence="9" type="ORF">DBO85_11015</name>
</gene>
<dbReference type="Pfam" id="PF13229">
    <property type="entry name" value="Beta_helix"/>
    <property type="match status" value="1"/>
</dbReference>
<feature type="domain" description="Right handed beta helix" evidence="8">
    <location>
        <begin position="255"/>
        <end position="365"/>
    </location>
</feature>
<dbReference type="GO" id="GO:0042121">
    <property type="term" value="P:alginic acid biosynthetic process"/>
    <property type="evidence" value="ECO:0007669"/>
    <property type="project" value="UniProtKB-UniPathway"/>
</dbReference>
<keyword evidence="5" id="KW-0016">Alginate biosynthesis</keyword>
<evidence type="ECO:0000256" key="7">
    <source>
        <dbReference type="SAM" id="SignalP"/>
    </source>
</evidence>
<evidence type="ECO:0000259" key="8">
    <source>
        <dbReference type="Pfam" id="PF13229"/>
    </source>
</evidence>
<keyword evidence="10" id="KW-1185">Reference proteome</keyword>
<dbReference type="EMBL" id="QASN01000018">
    <property type="protein sequence ID" value="PTU74220.1"/>
    <property type="molecule type" value="Genomic_DNA"/>
</dbReference>
<comment type="catalytic activity">
    <reaction evidence="1">
        <text>[(1-&gt;4)-beta-D-mannuronosyl](n) = [alginate](n)</text>
        <dbReference type="Rhea" id="RHEA:45572"/>
        <dbReference type="Rhea" id="RHEA-COMP:11264"/>
        <dbReference type="Rhea" id="RHEA-COMP:11270"/>
        <dbReference type="ChEBI" id="CHEBI:58187"/>
        <dbReference type="ChEBI" id="CHEBI:85311"/>
        <dbReference type="EC" id="5.1.3.37"/>
    </reaction>
</comment>
<keyword evidence="6" id="KW-0413">Isomerase</keyword>
<dbReference type="SMART" id="SM00710">
    <property type="entry name" value="PbH1"/>
    <property type="match status" value="5"/>
</dbReference>
<dbReference type="AlphaFoldDB" id="A0A2T5P906"/>
<comment type="caution">
    <text evidence="9">The sequence shown here is derived from an EMBL/GenBank/DDBJ whole genome shotgun (WGS) entry which is preliminary data.</text>
</comment>
<dbReference type="Gene3D" id="2.160.20.10">
    <property type="entry name" value="Single-stranded right-handed beta-helix, Pectin lyase-like"/>
    <property type="match status" value="1"/>
</dbReference>
<organism evidence="9 10">
    <name type="scientific">Pseudomonas mangrovi</name>
    <dbReference type="NCBI Taxonomy" id="2161748"/>
    <lineage>
        <taxon>Bacteria</taxon>
        <taxon>Pseudomonadati</taxon>
        <taxon>Pseudomonadota</taxon>
        <taxon>Gammaproteobacteria</taxon>
        <taxon>Pseudomonadales</taxon>
        <taxon>Pseudomonadaceae</taxon>
        <taxon>Pseudomonas</taxon>
    </lineage>
</organism>
<protein>
    <recommendedName>
        <fullName evidence="4">mannuronan 5-epimerase</fullName>
        <ecNumber evidence="4">5.1.3.37</ecNumber>
    </recommendedName>
</protein>
<dbReference type="Proteomes" id="UP000244064">
    <property type="component" value="Unassembled WGS sequence"/>
</dbReference>
<reference evidence="9 10" key="1">
    <citation type="submission" date="2018-04" db="EMBL/GenBank/DDBJ databases">
        <title>Pseudomonas sp. nov., isolated from mangrove soil.</title>
        <authorList>
            <person name="Chen C."/>
        </authorList>
    </citation>
    <scope>NUCLEOTIDE SEQUENCE [LARGE SCALE GENOMIC DNA]</scope>
    <source>
        <strain evidence="9 10">TC-11</strain>
    </source>
</reference>
<comment type="similarity">
    <text evidence="3">Belongs to the D-mannuronate C5-epimerase family.</text>
</comment>
<evidence type="ECO:0000313" key="10">
    <source>
        <dbReference type="Proteomes" id="UP000244064"/>
    </source>
</evidence>
<keyword evidence="7" id="KW-0732">Signal</keyword>
<dbReference type="SUPFAM" id="SSF51126">
    <property type="entry name" value="Pectin lyase-like"/>
    <property type="match status" value="1"/>
</dbReference>
<evidence type="ECO:0000256" key="1">
    <source>
        <dbReference type="ARBA" id="ARBA00001550"/>
    </source>
</evidence>
<dbReference type="OrthoDB" id="7023930at2"/>